<dbReference type="PANTHER" id="PTHR33026:SF7">
    <property type="entry name" value="OS03G0100275 PROTEIN"/>
    <property type="match status" value="1"/>
</dbReference>
<dbReference type="AlphaFoldDB" id="A0AAD8X3R2"/>
<dbReference type="EMBL" id="JAUUTY010000001">
    <property type="protein sequence ID" value="KAK1695521.1"/>
    <property type="molecule type" value="Genomic_DNA"/>
</dbReference>
<evidence type="ECO:0000313" key="4">
    <source>
        <dbReference type="EMBL" id="KAK1695521.1"/>
    </source>
</evidence>
<feature type="coiled-coil region" evidence="1">
    <location>
        <begin position="376"/>
        <end position="445"/>
    </location>
</feature>
<feature type="compositionally biased region" description="Acidic residues" evidence="2">
    <location>
        <begin position="324"/>
        <end position="336"/>
    </location>
</feature>
<dbReference type="Proteomes" id="UP001231189">
    <property type="component" value="Unassembled WGS sequence"/>
</dbReference>
<comment type="caution">
    <text evidence="4">The sequence shown here is derived from an EMBL/GenBank/DDBJ whole genome shotgun (WGS) entry which is preliminary data.</text>
</comment>
<evidence type="ECO:0000256" key="2">
    <source>
        <dbReference type="SAM" id="MobiDB-lite"/>
    </source>
</evidence>
<feature type="region of interest" description="Disordered" evidence="2">
    <location>
        <begin position="296"/>
        <end position="338"/>
    </location>
</feature>
<gene>
    <name evidence="4" type="ORF">QYE76_012218</name>
</gene>
<keyword evidence="5" id="KW-1185">Reference proteome</keyword>
<proteinExistence type="predicted"/>
<feature type="domain" description="Transposase (putative) gypsy type" evidence="3">
    <location>
        <begin position="62"/>
        <end position="129"/>
    </location>
</feature>
<dbReference type="PANTHER" id="PTHR33026">
    <property type="entry name" value="OS06G0360600 PROTEIN"/>
    <property type="match status" value="1"/>
</dbReference>
<reference evidence="4" key="1">
    <citation type="submission" date="2023-07" db="EMBL/GenBank/DDBJ databases">
        <title>A chromosome-level genome assembly of Lolium multiflorum.</title>
        <authorList>
            <person name="Chen Y."/>
            <person name="Copetti D."/>
            <person name="Kolliker R."/>
            <person name="Studer B."/>
        </authorList>
    </citation>
    <scope>NUCLEOTIDE SEQUENCE</scope>
    <source>
        <strain evidence="4">02402/16</strain>
        <tissue evidence="4">Leaf</tissue>
    </source>
</reference>
<dbReference type="InterPro" id="IPR007321">
    <property type="entry name" value="Transposase_28"/>
</dbReference>
<feature type="region of interest" description="Disordered" evidence="2">
    <location>
        <begin position="535"/>
        <end position="560"/>
    </location>
</feature>
<protein>
    <recommendedName>
        <fullName evidence="3">Transposase (putative) gypsy type domain-containing protein</fullName>
    </recommendedName>
</protein>
<sequence length="773" mass="86470">MGKKKGASASEAAKVSRDWSASAISNRDINKLRSLGFISASEDDIRLPGAVSRPKPPKGFTVMFSAFLFRGLSLPAHEFLRSLLYFYGIQLWQLTPNSILHLSIFVAVCEAFLGIDPHWGLWKKIFYVKRHNDSNGPPVVGGVGFVVRKEVDYLDYPMKESVQGWRNKWFYLRDPSVSGRYSKLPPFEDKLIAKPKKSWQNTLSPDEKLTADRLFDQVVTLKNTGGLTMCGTEVVSVFLQRRVQPLMSRPHQLWLYSGKDDESRVSSADLSADDLRDEVRRLTCLSKNDNIVLISARPPYDADHPPTEALATARSYPPTPESGVDLEDDDEDSDGTEDARHVLEDSDVQGEEATEDDAFIRGRRRKQPIYATVDAVAEFAEEFTRLELENSQLRKTVRSSADQVLEANRLAADAKNENILLKEEVKKLKQQLKDEQDAKQAAAALLDKKEGTLRESIKELLDAADLTVTRRHQLREDSVADVLSLAAESNIQVLGLLKKAKGALSRLYSMIFPKMKDDKTLDDMAASFLVDPSEPVEIPSSSSRAEPFPNPSSSDESSLVRRLRDQVSSLDKDITSLRAMAALVKKKGETAIAIEQYALDGLHIATESLGFVASDAAEENKKIHEEVEAMTDVAHPNHGLWLHRPKAVVMAKFKYRVGKAHYYFDKFHAHLKMVWSTLFPLDQAPETLSALFTRFKSPERIRQLVRKELLAGAELALASTLACHPSLDLEAVANTEKNLGQYYDAARGPAYTIVSRMESCLEKDLKAHWGQEA</sequence>
<accession>A0AAD8X3R2</accession>
<evidence type="ECO:0000259" key="3">
    <source>
        <dbReference type="Pfam" id="PF04195"/>
    </source>
</evidence>
<evidence type="ECO:0000313" key="5">
    <source>
        <dbReference type="Proteomes" id="UP001231189"/>
    </source>
</evidence>
<name>A0AAD8X3R2_LOLMU</name>
<evidence type="ECO:0000256" key="1">
    <source>
        <dbReference type="SAM" id="Coils"/>
    </source>
</evidence>
<keyword evidence="1" id="KW-0175">Coiled coil</keyword>
<organism evidence="4 5">
    <name type="scientific">Lolium multiflorum</name>
    <name type="common">Italian ryegrass</name>
    <name type="synonym">Lolium perenne subsp. multiflorum</name>
    <dbReference type="NCBI Taxonomy" id="4521"/>
    <lineage>
        <taxon>Eukaryota</taxon>
        <taxon>Viridiplantae</taxon>
        <taxon>Streptophyta</taxon>
        <taxon>Embryophyta</taxon>
        <taxon>Tracheophyta</taxon>
        <taxon>Spermatophyta</taxon>
        <taxon>Magnoliopsida</taxon>
        <taxon>Liliopsida</taxon>
        <taxon>Poales</taxon>
        <taxon>Poaceae</taxon>
        <taxon>BOP clade</taxon>
        <taxon>Pooideae</taxon>
        <taxon>Poodae</taxon>
        <taxon>Poeae</taxon>
        <taxon>Poeae Chloroplast Group 2 (Poeae type)</taxon>
        <taxon>Loliodinae</taxon>
        <taxon>Loliinae</taxon>
        <taxon>Lolium</taxon>
    </lineage>
</organism>
<dbReference type="Pfam" id="PF04195">
    <property type="entry name" value="Transposase_28"/>
    <property type="match status" value="1"/>
</dbReference>